<keyword evidence="2" id="KW-1185">Reference proteome</keyword>
<organism evidence="1 2">
    <name type="scientific">Seminavis robusta</name>
    <dbReference type="NCBI Taxonomy" id="568900"/>
    <lineage>
        <taxon>Eukaryota</taxon>
        <taxon>Sar</taxon>
        <taxon>Stramenopiles</taxon>
        <taxon>Ochrophyta</taxon>
        <taxon>Bacillariophyta</taxon>
        <taxon>Bacillariophyceae</taxon>
        <taxon>Bacillariophycidae</taxon>
        <taxon>Naviculales</taxon>
        <taxon>Naviculaceae</taxon>
        <taxon>Seminavis</taxon>
    </lineage>
</organism>
<dbReference type="OrthoDB" id="2304312at2759"/>
<dbReference type="AlphaFoldDB" id="A0A9N8HM10"/>
<dbReference type="EMBL" id="CAICTM010000959">
    <property type="protein sequence ID" value="CAB9518756.1"/>
    <property type="molecule type" value="Genomic_DNA"/>
</dbReference>
<reference evidence="1" key="1">
    <citation type="submission" date="2020-06" db="EMBL/GenBank/DDBJ databases">
        <authorList>
            <consortium name="Plant Systems Biology data submission"/>
        </authorList>
    </citation>
    <scope>NUCLEOTIDE SEQUENCE</scope>
    <source>
        <strain evidence="1">D6</strain>
    </source>
</reference>
<dbReference type="Proteomes" id="UP001153069">
    <property type="component" value="Unassembled WGS sequence"/>
</dbReference>
<comment type="caution">
    <text evidence="1">The sequence shown here is derived from an EMBL/GenBank/DDBJ whole genome shotgun (WGS) entry which is preliminary data.</text>
</comment>
<protein>
    <submittedName>
        <fullName evidence="1">Uncharacterized protein</fullName>
    </submittedName>
</protein>
<accession>A0A9N8HM10</accession>
<evidence type="ECO:0000313" key="1">
    <source>
        <dbReference type="EMBL" id="CAB9518756.1"/>
    </source>
</evidence>
<proteinExistence type="predicted"/>
<evidence type="ECO:0000313" key="2">
    <source>
        <dbReference type="Proteomes" id="UP001153069"/>
    </source>
</evidence>
<gene>
    <name evidence="1" type="ORF">SEMRO_961_G225010.1</name>
</gene>
<name>A0A9N8HM10_9STRA</name>
<sequence length="155" mass="17474">MALDGQPLSVREGCERLVKNNFENHPYQLFKLREFTPPEDGLLAEFLSTNKTLYRDPRRDKYPSLVLNGLPNSESHTEKVYEHIEANKGGMIGLYGTSGAGKTRSVLEYLSRNLGLYFVASTKHDAGSRDLEKALEAFRIESEILISLWTGIPNI</sequence>